<dbReference type="RefSeq" id="XP_023574309.1">
    <property type="nucleotide sequence ID" value="XM_023718541.1"/>
</dbReference>
<sequence>MWSWLKMSFTGTMQKIEITLLIEMKSQNARSNQDSHVLAFALCSKLNSPESFKPCTTLREDAFIKGDILFRRVCCFTVALALNQNEVAKAPSIFSQIMSPESTPCTNLNIMIHLQSDMLEPLMEILQGAAKGSLSQFVKRQEFFKEVLAKVREEEKDVPSLAPRFDEVYRKLHVHGQVTSYTLDALL</sequence>
<keyword evidence="1" id="KW-1185">Reference proteome</keyword>
<dbReference type="InParanoid" id="A0A6P6EPR0"/>
<dbReference type="GO" id="GO:0003723">
    <property type="term" value="F:RNA binding"/>
    <property type="evidence" value="ECO:0007669"/>
    <property type="project" value="TreeGrafter"/>
</dbReference>
<dbReference type="OrthoDB" id="6073372at2759"/>
<evidence type="ECO:0000313" key="1">
    <source>
        <dbReference type="Proteomes" id="UP000515203"/>
    </source>
</evidence>
<dbReference type="PANTHER" id="PTHR14700">
    <property type="entry name" value="PENTATRICOPEPTIDE REPEAT-CONTAINING PROTEIN 2, MITOCHONDRIAL"/>
    <property type="match status" value="1"/>
</dbReference>
<accession>A0A6P6EPR0</accession>
<dbReference type="InterPro" id="IPR034629">
    <property type="entry name" value="PTCD2"/>
</dbReference>
<dbReference type="PANTHER" id="PTHR14700:SF0">
    <property type="entry name" value="PENTATRICOPEPTIDE REPEAT-CONTAINING PROTEIN 2, MITOCHONDRIAL"/>
    <property type="match status" value="1"/>
</dbReference>
<organism evidence="1 2">
    <name type="scientific">Octodon degus</name>
    <name type="common">Degu</name>
    <name type="synonym">Sciurus degus</name>
    <dbReference type="NCBI Taxonomy" id="10160"/>
    <lineage>
        <taxon>Eukaryota</taxon>
        <taxon>Metazoa</taxon>
        <taxon>Chordata</taxon>
        <taxon>Craniata</taxon>
        <taxon>Vertebrata</taxon>
        <taxon>Euteleostomi</taxon>
        <taxon>Mammalia</taxon>
        <taxon>Eutheria</taxon>
        <taxon>Euarchontoglires</taxon>
        <taxon>Glires</taxon>
        <taxon>Rodentia</taxon>
        <taxon>Hystricomorpha</taxon>
        <taxon>Octodontidae</taxon>
        <taxon>Octodon</taxon>
    </lineage>
</organism>
<dbReference type="GeneID" id="101591534"/>
<dbReference type="GO" id="GO:0050684">
    <property type="term" value="P:regulation of mRNA processing"/>
    <property type="evidence" value="ECO:0007669"/>
    <property type="project" value="InterPro"/>
</dbReference>
<gene>
    <name evidence="2" type="primary">LOC101591534</name>
</gene>
<reference evidence="2" key="1">
    <citation type="submission" date="2025-08" db="UniProtKB">
        <authorList>
            <consortium name="RefSeq"/>
        </authorList>
    </citation>
    <scope>IDENTIFICATION</scope>
</reference>
<dbReference type="GO" id="GO:0005739">
    <property type="term" value="C:mitochondrion"/>
    <property type="evidence" value="ECO:0007669"/>
    <property type="project" value="InterPro"/>
</dbReference>
<dbReference type="GO" id="GO:0007005">
    <property type="term" value="P:mitochondrion organization"/>
    <property type="evidence" value="ECO:0007669"/>
    <property type="project" value="TreeGrafter"/>
</dbReference>
<proteinExistence type="predicted"/>
<evidence type="ECO:0000313" key="2">
    <source>
        <dbReference type="RefSeq" id="XP_023574309.1"/>
    </source>
</evidence>
<protein>
    <submittedName>
        <fullName evidence="2">Pentatricopeptide repeat-containing protein 2, mitochondrial-like</fullName>
    </submittedName>
</protein>
<dbReference type="AlphaFoldDB" id="A0A6P6EPR0"/>
<name>A0A6P6EPR0_OCTDE</name>
<dbReference type="Proteomes" id="UP000515203">
    <property type="component" value="Unplaced"/>
</dbReference>